<dbReference type="Proteomes" id="UP000807469">
    <property type="component" value="Unassembled WGS sequence"/>
</dbReference>
<feature type="compositionally biased region" description="Low complexity" evidence="1">
    <location>
        <begin position="357"/>
        <end position="366"/>
    </location>
</feature>
<comment type="caution">
    <text evidence="2">The sequence shown here is derived from an EMBL/GenBank/DDBJ whole genome shotgun (WGS) entry which is preliminary data.</text>
</comment>
<feature type="region of interest" description="Disordered" evidence="1">
    <location>
        <begin position="221"/>
        <end position="409"/>
    </location>
</feature>
<feature type="compositionally biased region" description="Polar residues" evidence="1">
    <location>
        <begin position="336"/>
        <end position="356"/>
    </location>
</feature>
<evidence type="ECO:0000256" key="1">
    <source>
        <dbReference type="SAM" id="MobiDB-lite"/>
    </source>
</evidence>
<dbReference type="OrthoDB" id="3270311at2759"/>
<evidence type="ECO:0000313" key="2">
    <source>
        <dbReference type="EMBL" id="KAF9477746.1"/>
    </source>
</evidence>
<feature type="region of interest" description="Disordered" evidence="1">
    <location>
        <begin position="437"/>
        <end position="467"/>
    </location>
</feature>
<keyword evidence="3" id="KW-1185">Reference proteome</keyword>
<feature type="compositionally biased region" description="Low complexity" evidence="1">
    <location>
        <begin position="287"/>
        <end position="296"/>
    </location>
</feature>
<feature type="compositionally biased region" description="Polar residues" evidence="1">
    <location>
        <begin position="275"/>
        <end position="286"/>
    </location>
</feature>
<reference evidence="2" key="1">
    <citation type="submission" date="2020-11" db="EMBL/GenBank/DDBJ databases">
        <authorList>
            <consortium name="DOE Joint Genome Institute"/>
            <person name="Ahrendt S."/>
            <person name="Riley R."/>
            <person name="Andreopoulos W."/>
            <person name="Labutti K."/>
            <person name="Pangilinan J."/>
            <person name="Ruiz-Duenas F.J."/>
            <person name="Barrasa J.M."/>
            <person name="Sanchez-Garcia M."/>
            <person name="Camarero S."/>
            <person name="Miyauchi S."/>
            <person name="Serrano A."/>
            <person name="Linde D."/>
            <person name="Babiker R."/>
            <person name="Drula E."/>
            <person name="Ayuso-Fernandez I."/>
            <person name="Pacheco R."/>
            <person name="Padilla G."/>
            <person name="Ferreira P."/>
            <person name="Barriuso J."/>
            <person name="Kellner H."/>
            <person name="Castanera R."/>
            <person name="Alfaro M."/>
            <person name="Ramirez L."/>
            <person name="Pisabarro A.G."/>
            <person name="Kuo A."/>
            <person name="Tritt A."/>
            <person name="Lipzen A."/>
            <person name="He G."/>
            <person name="Yan M."/>
            <person name="Ng V."/>
            <person name="Cullen D."/>
            <person name="Martin F."/>
            <person name="Rosso M.-N."/>
            <person name="Henrissat B."/>
            <person name="Hibbett D."/>
            <person name="Martinez A.T."/>
            <person name="Grigoriev I.V."/>
        </authorList>
    </citation>
    <scope>NUCLEOTIDE SEQUENCE</scope>
    <source>
        <strain evidence="2">CIRM-BRFM 674</strain>
    </source>
</reference>
<dbReference type="AlphaFoldDB" id="A0A9P5YYX4"/>
<organism evidence="2 3">
    <name type="scientific">Pholiota conissans</name>
    <dbReference type="NCBI Taxonomy" id="109636"/>
    <lineage>
        <taxon>Eukaryota</taxon>
        <taxon>Fungi</taxon>
        <taxon>Dikarya</taxon>
        <taxon>Basidiomycota</taxon>
        <taxon>Agaricomycotina</taxon>
        <taxon>Agaricomycetes</taxon>
        <taxon>Agaricomycetidae</taxon>
        <taxon>Agaricales</taxon>
        <taxon>Agaricineae</taxon>
        <taxon>Strophariaceae</taxon>
        <taxon>Pholiota</taxon>
    </lineage>
</organism>
<sequence>MASDAPNFGLPPRPPTASTALWARILEPKSRLPTSLAEMPNAIPPPAPLDKNATTMRILLHDTQANLEKFGDHVRKLIEGVKETKHEIKTTNTLFERDRETLVGDITDLINRSQKEIQKAIGCPATNDSVQSFFKDVNGRLTDLDHRISAIQAFNQTHAQALQSQMQAVQILLDKQGSILTAVMPLLPLLQALPLHIDGAKTNICENLTKALSSRVYVTPKTSDMTSYTPEEQESRKRKHPPDATSSSAVSSSSPIPDLQPKSFFHQEHKRMRTDPSNSTPGSMQESAAASPSSAPLTISKLPDAQEPSRRTDSASGISPRGREVPGTGTDKKVTITASATPSANHRTFTLPTFSTPLNRRPLSDLLPPPPSRQDSRPIETPRKNTLCSVPPSSSSSVQQLRVTDSRSRTNTIASTAAATGTKQVNLHHLFAKDTPKAPRTLSLGSEAHLSPRDANLPQRPTEGLEEGSALNGDFSRAPGGTRNAIALPSISLGPGLVLQEKTVTGLPNRNSTLANLPKANRNNVPPILEKERWSPVREGRRFIPLVDSEDEDDENE</sequence>
<dbReference type="EMBL" id="MU155251">
    <property type="protein sequence ID" value="KAF9477746.1"/>
    <property type="molecule type" value="Genomic_DNA"/>
</dbReference>
<gene>
    <name evidence="2" type="ORF">BDN70DRAFT_994702</name>
</gene>
<proteinExistence type="predicted"/>
<feature type="compositionally biased region" description="Basic and acidic residues" evidence="1">
    <location>
        <begin position="374"/>
        <end position="383"/>
    </location>
</feature>
<feature type="compositionally biased region" description="Low complexity" evidence="1">
    <location>
        <begin position="389"/>
        <end position="400"/>
    </location>
</feature>
<accession>A0A9P5YYX4</accession>
<evidence type="ECO:0000313" key="3">
    <source>
        <dbReference type="Proteomes" id="UP000807469"/>
    </source>
</evidence>
<name>A0A9P5YYX4_9AGAR</name>
<protein>
    <submittedName>
        <fullName evidence="2">Uncharacterized protein</fullName>
    </submittedName>
</protein>
<feature type="compositionally biased region" description="Polar residues" evidence="1">
    <location>
        <begin position="221"/>
        <end position="230"/>
    </location>
</feature>